<evidence type="ECO:0000313" key="2">
    <source>
        <dbReference type="Proteomes" id="UP001054252"/>
    </source>
</evidence>
<evidence type="ECO:0000313" key="1">
    <source>
        <dbReference type="EMBL" id="GKV29749.1"/>
    </source>
</evidence>
<gene>
    <name evidence="1" type="ORF">SLEP1_g38648</name>
</gene>
<sequence length="81" mass="9529">MAIKKWVCDEPRRDLGSRRTQSRPGFATNPEQTWVRVEPRTKQTWVLVKPRAEQSKLGFATNPDLLWVPVEPRAEQTWVRD</sequence>
<dbReference type="EMBL" id="BPVZ01000084">
    <property type="protein sequence ID" value="GKV29749.1"/>
    <property type="molecule type" value="Genomic_DNA"/>
</dbReference>
<reference evidence="1 2" key="1">
    <citation type="journal article" date="2021" name="Commun. Biol.">
        <title>The genome of Shorea leprosula (Dipterocarpaceae) highlights the ecological relevance of drought in aseasonal tropical rainforests.</title>
        <authorList>
            <person name="Ng K.K.S."/>
            <person name="Kobayashi M.J."/>
            <person name="Fawcett J.A."/>
            <person name="Hatakeyama M."/>
            <person name="Paape T."/>
            <person name="Ng C.H."/>
            <person name="Ang C.C."/>
            <person name="Tnah L.H."/>
            <person name="Lee C.T."/>
            <person name="Nishiyama T."/>
            <person name="Sese J."/>
            <person name="O'Brien M.J."/>
            <person name="Copetti D."/>
            <person name="Mohd Noor M.I."/>
            <person name="Ong R.C."/>
            <person name="Putra M."/>
            <person name="Sireger I.Z."/>
            <person name="Indrioko S."/>
            <person name="Kosugi Y."/>
            <person name="Izuno A."/>
            <person name="Isagi Y."/>
            <person name="Lee S.L."/>
            <person name="Shimizu K.K."/>
        </authorList>
    </citation>
    <scope>NUCLEOTIDE SEQUENCE [LARGE SCALE GENOMIC DNA]</scope>
    <source>
        <strain evidence="1">214</strain>
    </source>
</reference>
<accession>A0AAV5KY02</accession>
<name>A0AAV5KY02_9ROSI</name>
<comment type="caution">
    <text evidence="1">The sequence shown here is derived from an EMBL/GenBank/DDBJ whole genome shotgun (WGS) entry which is preliminary data.</text>
</comment>
<keyword evidence="2" id="KW-1185">Reference proteome</keyword>
<organism evidence="1 2">
    <name type="scientific">Rubroshorea leprosula</name>
    <dbReference type="NCBI Taxonomy" id="152421"/>
    <lineage>
        <taxon>Eukaryota</taxon>
        <taxon>Viridiplantae</taxon>
        <taxon>Streptophyta</taxon>
        <taxon>Embryophyta</taxon>
        <taxon>Tracheophyta</taxon>
        <taxon>Spermatophyta</taxon>
        <taxon>Magnoliopsida</taxon>
        <taxon>eudicotyledons</taxon>
        <taxon>Gunneridae</taxon>
        <taxon>Pentapetalae</taxon>
        <taxon>rosids</taxon>
        <taxon>malvids</taxon>
        <taxon>Malvales</taxon>
        <taxon>Dipterocarpaceae</taxon>
        <taxon>Rubroshorea</taxon>
    </lineage>
</organism>
<dbReference type="AlphaFoldDB" id="A0AAV5KY02"/>
<proteinExistence type="predicted"/>
<dbReference type="Proteomes" id="UP001054252">
    <property type="component" value="Unassembled WGS sequence"/>
</dbReference>
<protein>
    <submittedName>
        <fullName evidence="1">Uncharacterized protein</fullName>
    </submittedName>
</protein>